<gene>
    <name evidence="1" type="ORF">K0M31_005031</name>
</gene>
<feature type="non-terminal residue" evidence="1">
    <location>
        <position position="58"/>
    </location>
</feature>
<accession>A0AA40FVZ6</accession>
<proteinExistence type="predicted"/>
<evidence type="ECO:0000313" key="1">
    <source>
        <dbReference type="EMBL" id="KAK1126393.1"/>
    </source>
</evidence>
<keyword evidence="2" id="KW-1185">Reference proteome</keyword>
<evidence type="ECO:0000313" key="2">
    <source>
        <dbReference type="Proteomes" id="UP001177670"/>
    </source>
</evidence>
<dbReference type="EMBL" id="JAHYIQ010000014">
    <property type="protein sequence ID" value="KAK1126393.1"/>
    <property type="molecule type" value="Genomic_DNA"/>
</dbReference>
<protein>
    <submittedName>
        <fullName evidence="1">Uncharacterized protein</fullName>
    </submittedName>
</protein>
<organism evidence="1 2">
    <name type="scientific">Melipona bicolor</name>
    <dbReference type="NCBI Taxonomy" id="60889"/>
    <lineage>
        <taxon>Eukaryota</taxon>
        <taxon>Metazoa</taxon>
        <taxon>Ecdysozoa</taxon>
        <taxon>Arthropoda</taxon>
        <taxon>Hexapoda</taxon>
        <taxon>Insecta</taxon>
        <taxon>Pterygota</taxon>
        <taxon>Neoptera</taxon>
        <taxon>Endopterygota</taxon>
        <taxon>Hymenoptera</taxon>
        <taxon>Apocrita</taxon>
        <taxon>Aculeata</taxon>
        <taxon>Apoidea</taxon>
        <taxon>Anthophila</taxon>
        <taxon>Apidae</taxon>
        <taxon>Melipona</taxon>
    </lineage>
</organism>
<dbReference type="Proteomes" id="UP001177670">
    <property type="component" value="Unassembled WGS sequence"/>
</dbReference>
<name>A0AA40FVZ6_9HYME</name>
<dbReference type="AlphaFoldDB" id="A0AA40FVZ6"/>
<sequence length="58" mass="5980">MTIDEFSSESPGEIQPPIATGFLIKRASCACVLSWLGCRAAQPGNQKGSGVAKTPSQG</sequence>
<comment type="caution">
    <text evidence="1">The sequence shown here is derived from an EMBL/GenBank/DDBJ whole genome shotgun (WGS) entry which is preliminary data.</text>
</comment>
<reference evidence="1" key="1">
    <citation type="submission" date="2021-10" db="EMBL/GenBank/DDBJ databases">
        <title>Melipona bicolor Genome sequencing and assembly.</title>
        <authorList>
            <person name="Araujo N.S."/>
            <person name="Arias M.C."/>
        </authorList>
    </citation>
    <scope>NUCLEOTIDE SEQUENCE</scope>
    <source>
        <strain evidence="1">USP_2M_L1-L4_2017</strain>
        <tissue evidence="1">Whole body</tissue>
    </source>
</reference>